<name>A0ACA9JUY0_9GLOM</name>
<protein>
    <submittedName>
        <fullName evidence="1">8298_t:CDS:1</fullName>
    </submittedName>
</protein>
<dbReference type="EMBL" id="CAJVPM010000185">
    <property type="protein sequence ID" value="CAG8437672.1"/>
    <property type="molecule type" value="Genomic_DNA"/>
</dbReference>
<comment type="caution">
    <text evidence="1">The sequence shown here is derived from an EMBL/GenBank/DDBJ whole genome shotgun (WGS) entry which is preliminary data.</text>
</comment>
<gene>
    <name evidence="1" type="ORF">SCALOS_LOCUS383</name>
</gene>
<evidence type="ECO:0000313" key="2">
    <source>
        <dbReference type="Proteomes" id="UP000789860"/>
    </source>
</evidence>
<evidence type="ECO:0000313" key="1">
    <source>
        <dbReference type="EMBL" id="CAG8437672.1"/>
    </source>
</evidence>
<dbReference type="Proteomes" id="UP000789860">
    <property type="component" value="Unassembled WGS sequence"/>
</dbReference>
<organism evidence="1 2">
    <name type="scientific">Scutellospora calospora</name>
    <dbReference type="NCBI Taxonomy" id="85575"/>
    <lineage>
        <taxon>Eukaryota</taxon>
        <taxon>Fungi</taxon>
        <taxon>Fungi incertae sedis</taxon>
        <taxon>Mucoromycota</taxon>
        <taxon>Glomeromycotina</taxon>
        <taxon>Glomeromycetes</taxon>
        <taxon>Diversisporales</taxon>
        <taxon>Gigasporaceae</taxon>
        <taxon>Scutellospora</taxon>
    </lineage>
</organism>
<keyword evidence="2" id="KW-1185">Reference proteome</keyword>
<reference evidence="1" key="1">
    <citation type="submission" date="2021-06" db="EMBL/GenBank/DDBJ databases">
        <authorList>
            <person name="Kallberg Y."/>
            <person name="Tangrot J."/>
            <person name="Rosling A."/>
        </authorList>
    </citation>
    <scope>NUCLEOTIDE SEQUENCE</scope>
    <source>
        <strain evidence="1">AU212A</strain>
    </source>
</reference>
<accession>A0ACA9JUY0</accession>
<proteinExistence type="predicted"/>
<sequence length="73" mass="8646">MSEVQGSFTFDVVEQKNDFKIGQIKLIFDVPYDTNRYSRSINYKIIRCSNTIIEIKTEEKWGGIKKDSCEKYR</sequence>